<proteinExistence type="predicted"/>
<accession>A0A8H5JSY5</accession>
<dbReference type="AlphaFoldDB" id="A0A8H5JSY5"/>
<feature type="transmembrane region" description="Helical" evidence="1">
    <location>
        <begin position="12"/>
        <end position="34"/>
    </location>
</feature>
<reference evidence="2 3" key="1">
    <citation type="submission" date="2020-05" db="EMBL/GenBank/DDBJ databases">
        <title>Identification and distribution of gene clusters putatively required for synthesis of sphingolipid metabolism inhibitors in phylogenetically diverse species of the filamentous fungus Fusarium.</title>
        <authorList>
            <person name="Kim H.-S."/>
            <person name="Busman M."/>
            <person name="Brown D.W."/>
            <person name="Divon H."/>
            <person name="Uhlig S."/>
            <person name="Proctor R.H."/>
        </authorList>
    </citation>
    <scope>NUCLEOTIDE SEQUENCE [LARGE SCALE GENOMIC DNA]</scope>
    <source>
        <strain evidence="2 3">NRRL 25211</strain>
    </source>
</reference>
<sequence length="58" mass="6679">MTARYYYILRSSSLRLLEIVYCPAMQMLVWGFLYTYLYDSKSAMASTAGLLLGAVLLW</sequence>
<gene>
    <name evidence="2" type="ORF">FPANT_14283</name>
</gene>
<evidence type="ECO:0000313" key="2">
    <source>
        <dbReference type="EMBL" id="KAF5560111.1"/>
    </source>
</evidence>
<evidence type="ECO:0000313" key="3">
    <source>
        <dbReference type="Proteomes" id="UP000544095"/>
    </source>
</evidence>
<keyword evidence="1" id="KW-1133">Transmembrane helix</keyword>
<organism evidence="2 3">
    <name type="scientific">Fusarium pseudoanthophilum</name>
    <dbReference type="NCBI Taxonomy" id="48495"/>
    <lineage>
        <taxon>Eukaryota</taxon>
        <taxon>Fungi</taxon>
        <taxon>Dikarya</taxon>
        <taxon>Ascomycota</taxon>
        <taxon>Pezizomycotina</taxon>
        <taxon>Sordariomycetes</taxon>
        <taxon>Hypocreomycetidae</taxon>
        <taxon>Hypocreales</taxon>
        <taxon>Nectriaceae</taxon>
        <taxon>Fusarium</taxon>
        <taxon>Fusarium fujikuroi species complex</taxon>
    </lineage>
</organism>
<dbReference type="Proteomes" id="UP000544095">
    <property type="component" value="Unassembled WGS sequence"/>
</dbReference>
<protein>
    <submittedName>
        <fullName evidence="2">Uncharacterized protein</fullName>
    </submittedName>
</protein>
<dbReference type="EMBL" id="JAAOAR010001792">
    <property type="protein sequence ID" value="KAF5560111.1"/>
    <property type="molecule type" value="Genomic_DNA"/>
</dbReference>
<name>A0A8H5JSY5_9HYPO</name>
<keyword evidence="1" id="KW-0472">Membrane</keyword>
<feature type="non-terminal residue" evidence="2">
    <location>
        <position position="58"/>
    </location>
</feature>
<evidence type="ECO:0000256" key="1">
    <source>
        <dbReference type="SAM" id="Phobius"/>
    </source>
</evidence>
<keyword evidence="3" id="KW-1185">Reference proteome</keyword>
<comment type="caution">
    <text evidence="2">The sequence shown here is derived from an EMBL/GenBank/DDBJ whole genome shotgun (WGS) entry which is preliminary data.</text>
</comment>
<keyword evidence="1" id="KW-0812">Transmembrane</keyword>